<dbReference type="PANTHER" id="PTHR13693">
    <property type="entry name" value="CLASS II AMINOTRANSFERASE/8-AMINO-7-OXONONANOATE SYNTHASE"/>
    <property type="match status" value="1"/>
</dbReference>
<organism evidence="5 6">
    <name type="scientific">Albimonas donghaensis</name>
    <dbReference type="NCBI Taxonomy" id="356660"/>
    <lineage>
        <taxon>Bacteria</taxon>
        <taxon>Pseudomonadati</taxon>
        <taxon>Pseudomonadota</taxon>
        <taxon>Alphaproteobacteria</taxon>
        <taxon>Rhodobacterales</taxon>
        <taxon>Paracoccaceae</taxon>
        <taxon>Albimonas</taxon>
    </lineage>
</organism>
<feature type="compositionally biased region" description="Low complexity" evidence="3">
    <location>
        <begin position="37"/>
        <end position="48"/>
    </location>
</feature>
<accession>A0A1H2ZDC1</accession>
<dbReference type="InterPro" id="IPR015421">
    <property type="entry name" value="PyrdxlP-dep_Trfase_major"/>
</dbReference>
<dbReference type="SUPFAM" id="SSF53383">
    <property type="entry name" value="PLP-dependent transferases"/>
    <property type="match status" value="1"/>
</dbReference>
<evidence type="ECO:0000256" key="3">
    <source>
        <dbReference type="SAM" id="MobiDB-lite"/>
    </source>
</evidence>
<proteinExistence type="predicted"/>
<dbReference type="InterPro" id="IPR015422">
    <property type="entry name" value="PyrdxlP-dep_Trfase_small"/>
</dbReference>
<dbReference type="RefSeq" id="WP_092681917.1">
    <property type="nucleotide sequence ID" value="NZ_FNMZ01000003.1"/>
</dbReference>
<dbReference type="GO" id="GO:0016740">
    <property type="term" value="F:transferase activity"/>
    <property type="evidence" value="ECO:0007669"/>
    <property type="project" value="UniProtKB-KW"/>
</dbReference>
<dbReference type="Proteomes" id="UP000199118">
    <property type="component" value="Unassembled WGS sequence"/>
</dbReference>
<dbReference type="STRING" id="356660.SAMN05444336_103464"/>
<reference evidence="5 6" key="1">
    <citation type="submission" date="2016-10" db="EMBL/GenBank/DDBJ databases">
        <authorList>
            <person name="de Groot N.N."/>
        </authorList>
    </citation>
    <scope>NUCLEOTIDE SEQUENCE [LARGE SCALE GENOMIC DNA]</scope>
    <source>
        <strain evidence="5 6">DSM 17890</strain>
    </source>
</reference>
<dbReference type="Gene3D" id="3.40.640.10">
    <property type="entry name" value="Type I PLP-dependent aspartate aminotransferase-like (Major domain)"/>
    <property type="match status" value="1"/>
</dbReference>
<dbReference type="PANTHER" id="PTHR13693:SF3">
    <property type="entry name" value="LD36009P"/>
    <property type="match status" value="1"/>
</dbReference>
<dbReference type="InterPro" id="IPR050087">
    <property type="entry name" value="AON_synthase_class-II"/>
</dbReference>
<keyword evidence="6" id="KW-1185">Reference proteome</keyword>
<dbReference type="AlphaFoldDB" id="A0A1H2ZDC1"/>
<name>A0A1H2ZDC1_9RHOB</name>
<keyword evidence="2" id="KW-0808">Transferase</keyword>
<evidence type="ECO:0000259" key="4">
    <source>
        <dbReference type="Pfam" id="PF00155"/>
    </source>
</evidence>
<protein>
    <submittedName>
        <fullName evidence="5">8-amino-7-oxononanoate synthase</fullName>
    </submittedName>
</protein>
<gene>
    <name evidence="5" type="ORF">SAMN05444336_103464</name>
</gene>
<feature type="domain" description="Aminotransferase class I/classII large" evidence="4">
    <location>
        <begin position="94"/>
        <end position="436"/>
    </location>
</feature>
<dbReference type="Gene3D" id="3.90.1150.10">
    <property type="entry name" value="Aspartate Aminotransferase, domain 1"/>
    <property type="match status" value="1"/>
</dbReference>
<dbReference type="Pfam" id="PF00155">
    <property type="entry name" value="Aminotran_1_2"/>
    <property type="match status" value="1"/>
</dbReference>
<comment type="cofactor">
    <cofactor evidence="1">
        <name>pyridoxal 5'-phosphate</name>
        <dbReference type="ChEBI" id="CHEBI:597326"/>
    </cofactor>
</comment>
<dbReference type="OrthoDB" id="9807157at2"/>
<dbReference type="CDD" id="cd06454">
    <property type="entry name" value="KBL_like"/>
    <property type="match status" value="1"/>
</dbReference>
<sequence length="456" mass="49630">MPGNTGEGRFGAAKRSALLEELREKRSRRTQAERPATRSTTPRPAPRAFDFSQLPGHKQIRLQHSAAEMLEIEVPYFREQSGYAGPTCMIEGRELLNFSSYNYLGLNGHPQVRQAAKDAIDKYGISVSASRVVAGERDLHGRLEAGLARFYQTEDCVTLVSGHATNMAVIGTLLGPKDVVLTDSYIHNSIVEGARLSGAARVTFPHNDFDWVEDFLDRNRGRYERALIVAEGLYSMDGDWPDLPRLVEIKARHDAWLMVDEAHSVGVLGETGRGIWEAQGVDPASVEIWMGTLSKTFSGCGGYICGSAALIELLKANAAGFVFSVGMAAPLAAGSLAALEVLEAEPWRVTRLQENGKRLLEKAQAAGLDVGEARGSAILPVIVGDSARAAMLSDYCYKAGLNALPITFPAVPEKQARLRFFLTSEHEDAHIDRAVEIVAEALETVRGRRLPFGTAV</sequence>
<feature type="region of interest" description="Disordered" evidence="3">
    <location>
        <begin position="1"/>
        <end position="54"/>
    </location>
</feature>
<dbReference type="InterPro" id="IPR015424">
    <property type="entry name" value="PyrdxlP-dep_Trfase"/>
</dbReference>
<evidence type="ECO:0000256" key="2">
    <source>
        <dbReference type="ARBA" id="ARBA00022679"/>
    </source>
</evidence>
<dbReference type="EMBL" id="FNMZ01000003">
    <property type="protein sequence ID" value="SDX15493.1"/>
    <property type="molecule type" value="Genomic_DNA"/>
</dbReference>
<evidence type="ECO:0000313" key="6">
    <source>
        <dbReference type="Proteomes" id="UP000199118"/>
    </source>
</evidence>
<evidence type="ECO:0000313" key="5">
    <source>
        <dbReference type="EMBL" id="SDX15493.1"/>
    </source>
</evidence>
<dbReference type="InterPro" id="IPR004839">
    <property type="entry name" value="Aminotransferase_I/II_large"/>
</dbReference>
<evidence type="ECO:0000256" key="1">
    <source>
        <dbReference type="ARBA" id="ARBA00001933"/>
    </source>
</evidence>
<dbReference type="GO" id="GO:0030170">
    <property type="term" value="F:pyridoxal phosphate binding"/>
    <property type="evidence" value="ECO:0007669"/>
    <property type="project" value="InterPro"/>
</dbReference>
<feature type="compositionally biased region" description="Basic and acidic residues" evidence="3">
    <location>
        <begin position="17"/>
        <end position="36"/>
    </location>
</feature>